<evidence type="ECO:0000256" key="2">
    <source>
        <dbReference type="SAM" id="MobiDB-lite"/>
    </source>
</evidence>
<gene>
    <name evidence="4" type="ORF">ANCCEY_01801</name>
</gene>
<keyword evidence="5" id="KW-1185">Reference proteome</keyword>
<sequence>MCCDEFWEYQGIVVVEKEFCNKYYLATHRAAKHGQTTANSNNHMLSSQSGVDLSALGRAADSAPSMDIQQLMMGLDQSALSGNNALRSLYLSQMGMGGGSPSPSSLPSSGSASITGGTQDAGPEPSPKAVTPTSQADNNTSGLPSWFSGLLPPQLQQQGMPSNMNALLEQMQAMQNLQLLGGNLGGNMGAIAAALAQNPTAAAAFLSNTPSKASDALRGEMRDCAFGGVALANELDVAAGKQTRLHVRVGVWQRAVLFRNSEATVSFSLQVAYSLKNLFVRARTHGEFEASGRMRLDSQLPVQWLCLNPQVLKFLEQSISLRPQRKHSIVEGSPLNNVPSSPQHAVNMQLGGAFPFSLVPSTSTASQASVIMNPSEPRDDVTPPAGKRIKTDDDEEKAERAKEVASSPTTFKCGDCDKVFKSAEFLEHHKLMQHSGFSQQLLSGLLPQGFPTLPFMLPGGMPQQFQIPDMDSLSALNTPKQPTAVKRQYSSNGKNYCDLCNKEVCNKYFLRTHMLKMHGIVIDENKTVIANIDTLEKERMGTLSFRCDICHTEHKSRHLLRQHKQDVHGVVPLSTPQNRKPTGVSSMSPAVGSGAVVEEKLEKCPLCERRVPATNLTAHIQNEHTGSGGMSVTQAPASPSLECKFCPSTFKDQMELHLHQINQHTVELLQQTQTQQMDAKKPTSDSNASILRCMRCQYTTRDPRNLEMHVERHERMNEATREANAELASDAALRATTEAALKMMVANQLETDSVKCSLCDVKCPDEATLEAHSASGSMSPSGESLPEGFGKPDSGSCEEKHVMQSFVLRCREDASGAFLSEMIAHLPVRTLVSQPTRVSFELVPHQVAGGDSNPF</sequence>
<feature type="compositionally biased region" description="Low complexity" evidence="2">
    <location>
        <begin position="101"/>
        <end position="113"/>
    </location>
</feature>
<dbReference type="Proteomes" id="UP000054495">
    <property type="component" value="Unassembled WGS sequence"/>
</dbReference>
<dbReference type="PROSITE" id="PS50157">
    <property type="entry name" value="ZINC_FINGER_C2H2_2"/>
    <property type="match status" value="1"/>
</dbReference>
<feature type="compositionally biased region" description="Polar residues" evidence="2">
    <location>
        <begin position="131"/>
        <end position="143"/>
    </location>
</feature>
<feature type="region of interest" description="Disordered" evidence="2">
    <location>
        <begin position="96"/>
        <end position="148"/>
    </location>
</feature>
<dbReference type="Gene3D" id="3.30.160.60">
    <property type="entry name" value="Classic Zinc Finger"/>
    <property type="match status" value="2"/>
</dbReference>
<dbReference type="Pfam" id="PF00096">
    <property type="entry name" value="zf-C2H2"/>
    <property type="match status" value="1"/>
</dbReference>
<dbReference type="FunFam" id="3.30.160.60:FF:002852">
    <property type="entry name" value="Dorsal Intercalation and Elongation defect"/>
    <property type="match status" value="1"/>
</dbReference>
<evidence type="ECO:0000313" key="5">
    <source>
        <dbReference type="Proteomes" id="UP000054495"/>
    </source>
</evidence>
<evidence type="ECO:0000256" key="1">
    <source>
        <dbReference type="PROSITE-ProRule" id="PRU00042"/>
    </source>
</evidence>
<keyword evidence="1" id="KW-0479">Metal-binding</keyword>
<feature type="compositionally biased region" description="Low complexity" evidence="2">
    <location>
        <begin position="772"/>
        <end position="788"/>
    </location>
</feature>
<feature type="region of interest" description="Disordered" evidence="2">
    <location>
        <begin position="373"/>
        <end position="403"/>
    </location>
</feature>
<dbReference type="PANTHER" id="PTHR21190:SF1">
    <property type="entry name" value="GH10077P"/>
    <property type="match status" value="1"/>
</dbReference>
<organism evidence="4 5">
    <name type="scientific">Ancylostoma ceylanicum</name>
    <dbReference type="NCBI Taxonomy" id="53326"/>
    <lineage>
        <taxon>Eukaryota</taxon>
        <taxon>Metazoa</taxon>
        <taxon>Ecdysozoa</taxon>
        <taxon>Nematoda</taxon>
        <taxon>Chromadorea</taxon>
        <taxon>Rhabditida</taxon>
        <taxon>Rhabditina</taxon>
        <taxon>Rhabditomorpha</taxon>
        <taxon>Strongyloidea</taxon>
        <taxon>Ancylostomatidae</taxon>
        <taxon>Ancylostomatinae</taxon>
        <taxon>Ancylostoma</taxon>
    </lineage>
</organism>
<feature type="region of interest" description="Disordered" evidence="2">
    <location>
        <begin position="571"/>
        <end position="591"/>
    </location>
</feature>
<evidence type="ECO:0000313" key="4">
    <source>
        <dbReference type="EMBL" id="EPB79162.1"/>
    </source>
</evidence>
<evidence type="ECO:0000259" key="3">
    <source>
        <dbReference type="PROSITE" id="PS50157"/>
    </source>
</evidence>
<keyword evidence="1" id="KW-0863">Zinc-finger</keyword>
<name>A0A0D6MCM3_9BILA</name>
<dbReference type="SMART" id="SM00355">
    <property type="entry name" value="ZnF_C2H2"/>
    <property type="match status" value="7"/>
</dbReference>
<dbReference type="InterPro" id="IPR013087">
    <property type="entry name" value="Znf_C2H2_type"/>
</dbReference>
<dbReference type="AlphaFoldDB" id="A0A0D6MCM3"/>
<dbReference type="PANTHER" id="PTHR21190">
    <property type="entry name" value="GH10077P"/>
    <property type="match status" value="1"/>
</dbReference>
<protein>
    <submittedName>
        <fullName evidence="4">Zinc finger, C2H2 type</fullName>
    </submittedName>
</protein>
<feature type="region of interest" description="Disordered" evidence="2">
    <location>
        <begin position="772"/>
        <end position="796"/>
    </location>
</feature>
<accession>A0A0D6MCM3</accession>
<dbReference type="EMBL" id="KE124799">
    <property type="protein sequence ID" value="EPB79162.1"/>
    <property type="molecule type" value="Genomic_DNA"/>
</dbReference>
<feature type="compositionally biased region" description="Polar residues" evidence="2">
    <location>
        <begin position="574"/>
        <end position="588"/>
    </location>
</feature>
<keyword evidence="1" id="KW-0862">Zinc</keyword>
<reference evidence="4 5" key="1">
    <citation type="submission" date="2013-05" db="EMBL/GenBank/DDBJ databases">
        <title>Draft genome of the parasitic nematode Anyclostoma ceylanicum.</title>
        <authorList>
            <person name="Mitreva M."/>
        </authorList>
    </citation>
    <scope>NUCLEOTIDE SEQUENCE [LARGE SCALE GENOMIC DNA]</scope>
</reference>
<dbReference type="PROSITE" id="PS00028">
    <property type="entry name" value="ZINC_FINGER_C2H2_1"/>
    <property type="match status" value="3"/>
</dbReference>
<dbReference type="GO" id="GO:0008270">
    <property type="term" value="F:zinc ion binding"/>
    <property type="evidence" value="ECO:0007669"/>
    <property type="project" value="UniProtKB-KW"/>
</dbReference>
<feature type="domain" description="C2H2-type" evidence="3">
    <location>
        <begin position="411"/>
        <end position="439"/>
    </location>
</feature>
<proteinExistence type="predicted"/>